<accession>A0A383F2P4</accession>
<proteinExistence type="inferred from homology"/>
<dbReference type="InterPro" id="IPR006094">
    <property type="entry name" value="Oxid_FAD_bind_N"/>
</dbReference>
<dbReference type="InterPro" id="IPR016167">
    <property type="entry name" value="FAD-bd_PCMH_sub1"/>
</dbReference>
<dbReference type="Gene3D" id="3.30.43.10">
    <property type="entry name" value="Uridine Diphospho-n-acetylenolpyruvylglucosamine Reductase, domain 2"/>
    <property type="match status" value="1"/>
</dbReference>
<dbReference type="GO" id="GO:0008720">
    <property type="term" value="F:D-lactate dehydrogenase (NAD+) activity"/>
    <property type="evidence" value="ECO:0007669"/>
    <property type="project" value="TreeGrafter"/>
</dbReference>
<evidence type="ECO:0000313" key="3">
    <source>
        <dbReference type="EMBL" id="SVE62963.1"/>
    </source>
</evidence>
<feature type="domain" description="FAD-binding PCMH-type" evidence="2">
    <location>
        <begin position="1"/>
        <end position="216"/>
    </location>
</feature>
<dbReference type="GO" id="GO:0071949">
    <property type="term" value="F:FAD binding"/>
    <property type="evidence" value="ECO:0007669"/>
    <property type="project" value="InterPro"/>
</dbReference>
<dbReference type="InterPro" id="IPR016166">
    <property type="entry name" value="FAD-bd_PCMH"/>
</dbReference>
<dbReference type="Pfam" id="PF01565">
    <property type="entry name" value="FAD_binding_4"/>
    <property type="match status" value="1"/>
</dbReference>
<reference evidence="3" key="1">
    <citation type="submission" date="2018-05" db="EMBL/GenBank/DDBJ databases">
        <authorList>
            <person name="Lanie J.A."/>
            <person name="Ng W.-L."/>
            <person name="Kazmierczak K.M."/>
            <person name="Andrzejewski T.M."/>
            <person name="Davidsen T.M."/>
            <person name="Wayne K.J."/>
            <person name="Tettelin H."/>
            <person name="Glass J.I."/>
            <person name="Rusch D."/>
            <person name="Podicherti R."/>
            <person name="Tsui H.-C.T."/>
            <person name="Winkler M.E."/>
        </authorList>
    </citation>
    <scope>NUCLEOTIDE SEQUENCE</scope>
</reference>
<gene>
    <name evidence="3" type="ORF">METZ01_LOCUS515817</name>
</gene>
<comment type="similarity">
    <text evidence="1">Belongs to the FAD-binding oxidoreductase/transferase type 4 family.</text>
</comment>
<dbReference type="AlphaFoldDB" id="A0A383F2P4"/>
<dbReference type="PANTHER" id="PTHR11748">
    <property type="entry name" value="D-LACTATE DEHYDROGENASE"/>
    <property type="match status" value="1"/>
</dbReference>
<name>A0A383F2P4_9ZZZZ</name>
<dbReference type="InterPro" id="IPR036318">
    <property type="entry name" value="FAD-bd_PCMH-like_sf"/>
</dbReference>
<evidence type="ECO:0000256" key="1">
    <source>
        <dbReference type="ARBA" id="ARBA00008000"/>
    </source>
</evidence>
<sequence length="228" mass="25049">NAEILCYPRNDNECSVILTYCRGAKIPLTIAAGRTNLNGSATPNGGMVISIEKMTLPEPKLNLNARCISSPVGIYLEDMRNATLQQSHNRLHFPVDPTSRREAMVGGAVSCNASGFVPGPAGAMRYWTEALDFLTPDGYKITCKRGHYISNNGEFILDYPDGPVTWKVLTYPRPDIKNASGPYSDENGTLDLVDYLVGSEGIFGLITSATFRLKEMPDEYLNLFFTLP</sequence>
<dbReference type="InterPro" id="IPR016169">
    <property type="entry name" value="FAD-bd_PCMH_sub2"/>
</dbReference>
<evidence type="ECO:0000259" key="2">
    <source>
        <dbReference type="PROSITE" id="PS51387"/>
    </source>
</evidence>
<dbReference type="GO" id="GO:1903457">
    <property type="term" value="P:lactate catabolic process"/>
    <property type="evidence" value="ECO:0007669"/>
    <property type="project" value="TreeGrafter"/>
</dbReference>
<dbReference type="Gene3D" id="3.30.465.10">
    <property type="match status" value="1"/>
</dbReference>
<feature type="non-terminal residue" evidence="3">
    <location>
        <position position="1"/>
    </location>
</feature>
<dbReference type="PANTHER" id="PTHR11748:SF111">
    <property type="entry name" value="D-LACTATE DEHYDROGENASE, MITOCHONDRIAL-RELATED"/>
    <property type="match status" value="1"/>
</dbReference>
<protein>
    <recommendedName>
        <fullName evidence="2">FAD-binding PCMH-type domain-containing protein</fullName>
    </recommendedName>
</protein>
<organism evidence="3">
    <name type="scientific">marine metagenome</name>
    <dbReference type="NCBI Taxonomy" id="408172"/>
    <lineage>
        <taxon>unclassified sequences</taxon>
        <taxon>metagenomes</taxon>
        <taxon>ecological metagenomes</taxon>
    </lineage>
</organism>
<dbReference type="EMBL" id="UINC01230718">
    <property type="protein sequence ID" value="SVE62963.1"/>
    <property type="molecule type" value="Genomic_DNA"/>
</dbReference>
<dbReference type="SUPFAM" id="SSF56176">
    <property type="entry name" value="FAD-binding/transporter-associated domain-like"/>
    <property type="match status" value="1"/>
</dbReference>
<dbReference type="GO" id="GO:0004458">
    <property type="term" value="F:D-lactate dehydrogenase (cytochrome) activity"/>
    <property type="evidence" value="ECO:0007669"/>
    <property type="project" value="TreeGrafter"/>
</dbReference>
<feature type="non-terminal residue" evidence="3">
    <location>
        <position position="228"/>
    </location>
</feature>
<dbReference type="PROSITE" id="PS51387">
    <property type="entry name" value="FAD_PCMH"/>
    <property type="match status" value="1"/>
</dbReference>